<accession>A0ACC0JY64</accession>
<comment type="caution">
    <text evidence="1">The sequence shown here is derived from an EMBL/GenBank/DDBJ whole genome shotgun (WGS) entry which is preliminary data.</text>
</comment>
<dbReference type="EMBL" id="CM046112">
    <property type="protein sequence ID" value="KAI8429132.1"/>
    <property type="molecule type" value="Genomic_DNA"/>
</dbReference>
<protein>
    <submittedName>
        <fullName evidence="1">Uncharacterized protein</fullName>
    </submittedName>
</protein>
<gene>
    <name evidence="1" type="ORF">MSG28_007681</name>
</gene>
<evidence type="ECO:0000313" key="1">
    <source>
        <dbReference type="EMBL" id="KAI8429132.1"/>
    </source>
</evidence>
<keyword evidence="2" id="KW-1185">Reference proteome</keyword>
<organism evidence="1 2">
    <name type="scientific">Choristoneura fumiferana</name>
    <name type="common">Spruce budworm moth</name>
    <name type="synonym">Archips fumiferana</name>
    <dbReference type="NCBI Taxonomy" id="7141"/>
    <lineage>
        <taxon>Eukaryota</taxon>
        <taxon>Metazoa</taxon>
        <taxon>Ecdysozoa</taxon>
        <taxon>Arthropoda</taxon>
        <taxon>Hexapoda</taxon>
        <taxon>Insecta</taxon>
        <taxon>Pterygota</taxon>
        <taxon>Neoptera</taxon>
        <taxon>Endopterygota</taxon>
        <taxon>Lepidoptera</taxon>
        <taxon>Glossata</taxon>
        <taxon>Ditrysia</taxon>
        <taxon>Tortricoidea</taxon>
        <taxon>Tortricidae</taxon>
        <taxon>Tortricinae</taxon>
        <taxon>Choristoneura</taxon>
    </lineage>
</organism>
<evidence type="ECO:0000313" key="2">
    <source>
        <dbReference type="Proteomes" id="UP001064048"/>
    </source>
</evidence>
<name>A0ACC0JY64_CHOFU</name>
<proteinExistence type="predicted"/>
<sequence length="265" mass="28574">MKKGRTAKGNELSPAKMPLMRIRSVEIVFEDEMSACTDCILDKSMELIVSDSSDDSTKCVDDLEHLQEGGDDDSVTLNAEGDFSDDNSVSLKENAVSNDIPKPDSPQSNVHDMDTQALSESVTFPIEDVSLSLLVSEMGDSGRFTEDASTSHYPNSIETVPVSSCDDALLSQSFDAINLETASTIPSTLEISDISSIIDDERNKLFEYIDSNSGSSDSTAVCEGEGSRVQLLTPLPSAATLSDDDPTFCDSSDLQYDSFVDLGKF</sequence>
<dbReference type="Proteomes" id="UP001064048">
    <property type="component" value="Chromosome 12"/>
</dbReference>
<reference evidence="1 2" key="1">
    <citation type="journal article" date="2022" name="Genome Biol. Evol.">
        <title>The Spruce Budworm Genome: Reconstructing the Evolutionary History of Antifreeze Proteins.</title>
        <authorList>
            <person name="Beliveau C."/>
            <person name="Gagne P."/>
            <person name="Picq S."/>
            <person name="Vernygora O."/>
            <person name="Keeling C.I."/>
            <person name="Pinkney K."/>
            <person name="Doucet D."/>
            <person name="Wen F."/>
            <person name="Johnston J.S."/>
            <person name="Maaroufi H."/>
            <person name="Boyle B."/>
            <person name="Laroche J."/>
            <person name="Dewar K."/>
            <person name="Juretic N."/>
            <person name="Blackburn G."/>
            <person name="Nisole A."/>
            <person name="Brunet B."/>
            <person name="Brandao M."/>
            <person name="Lumley L."/>
            <person name="Duan J."/>
            <person name="Quan G."/>
            <person name="Lucarotti C.J."/>
            <person name="Roe A.D."/>
            <person name="Sperling F.A.H."/>
            <person name="Levesque R.C."/>
            <person name="Cusson M."/>
        </authorList>
    </citation>
    <scope>NUCLEOTIDE SEQUENCE [LARGE SCALE GENOMIC DNA]</scope>
    <source>
        <strain evidence="1">Glfc:IPQL:Cfum</strain>
    </source>
</reference>